<evidence type="ECO:0000313" key="4">
    <source>
        <dbReference type="Proteomes" id="UP000000763"/>
    </source>
</evidence>
<reference evidence="3" key="5">
    <citation type="journal article" date="2008" name="Nucleic Acids Res.">
        <title>The Rice Annotation Project Database (RAP-DB): 2008 update.</title>
        <authorList>
            <consortium name="The Rice Annotation Project (RAP)"/>
            <person name="Tanaka T."/>
            <person name="Antonio B.A."/>
            <person name="Kikuchi S."/>
            <person name="Matsumoto T."/>
            <person name="Nagamura Y."/>
            <person name="Numa H."/>
            <person name="Sakai H."/>
            <person name="Wu J."/>
            <person name="Itoh T."/>
            <person name="Sasaki T."/>
            <person name="Aono R."/>
            <person name="Fujii Y."/>
            <person name="Habara T."/>
            <person name="Harada E."/>
            <person name="Kanno M."/>
            <person name="Kawahara Y."/>
            <person name="Kawashima H."/>
            <person name="Kubooka H."/>
            <person name="Matsuya A."/>
            <person name="Nakaoka H."/>
            <person name="Saichi N."/>
            <person name="Sanbonmatsu R."/>
            <person name="Sato Y."/>
            <person name="Shinso Y."/>
            <person name="Suzuki M."/>
            <person name="Takeda J."/>
            <person name="Tanino M."/>
            <person name="Todokoro F."/>
            <person name="Yamaguchi K."/>
            <person name="Yamamoto N."/>
            <person name="Yamasaki C."/>
            <person name="Imanishi T."/>
            <person name="Okido T."/>
            <person name="Tada M."/>
            <person name="Ikeo K."/>
            <person name="Tateno Y."/>
            <person name="Gojobori T."/>
            <person name="Lin Y.C."/>
            <person name="Wei F.J."/>
            <person name="Hsing Y.I."/>
            <person name="Zhao Q."/>
            <person name="Han B."/>
            <person name="Kramer M.R."/>
            <person name="McCombie R.W."/>
            <person name="Lonsdale D."/>
            <person name="O'Donovan C.C."/>
            <person name="Whitfield E.J."/>
            <person name="Apweiler R."/>
            <person name="Koyanagi K.O."/>
            <person name="Khurana J.P."/>
            <person name="Raghuvanshi S."/>
            <person name="Singh N.K."/>
            <person name="Tyagi A.K."/>
            <person name="Haberer G."/>
            <person name="Fujisawa M."/>
            <person name="Hosokawa S."/>
            <person name="Ito Y."/>
            <person name="Ikawa H."/>
            <person name="Shibata M."/>
            <person name="Yamamoto M."/>
            <person name="Bruskiewich R.M."/>
            <person name="Hoen D.R."/>
            <person name="Bureau TE."/>
            <person name="Namiki N."/>
            <person name="Ohyanagi H."/>
            <person name="Sakai Y."/>
            <person name="Nobushima S."/>
            <person name="Sakata K."/>
            <person name="Barrero R.A."/>
            <person name="Sato Y."/>
            <person name="Souvorov A."/>
            <person name="Smith-White B."/>
            <person name="Tatusova T."/>
            <person name="An S."/>
            <person name="An G."/>
            <person name="OOta S."/>
            <person name="Fuks G."/>
            <person name="Messing J."/>
            <person name="Christie K.R."/>
            <person name="Lieberherr D."/>
            <person name="Kim H."/>
            <person name="Zuccolo A."/>
            <person name="Wing R.A."/>
            <person name="Nobuta K."/>
            <person name="Green P.J."/>
            <person name="Lu C."/>
            <person name="Meyers BC."/>
            <person name="Chaparro C."/>
            <person name="Piegu B."/>
            <person name="Panaud O."/>
            <person name="Echeverria M."/>
        </authorList>
    </citation>
    <scope>NUCLEOTIDE SEQUENCE</scope>
</reference>
<reference evidence="3 4" key="2">
    <citation type="journal article" date="2005" name="Nature">
        <title>The map-based sequence of the rice genome.</title>
        <authorList>
            <consortium name="International rice genome sequencing project (IRGSP)"/>
            <person name="Matsumoto T."/>
            <person name="Wu J."/>
            <person name="Kanamori H."/>
            <person name="Katayose Y."/>
            <person name="Fujisawa M."/>
            <person name="Namiki N."/>
            <person name="Mizuno H."/>
            <person name="Yamamoto K."/>
            <person name="Antonio B.A."/>
            <person name="Baba T."/>
            <person name="Sakata K."/>
            <person name="Nagamura Y."/>
            <person name="Aoki H."/>
            <person name="Arikawa K."/>
            <person name="Arita K."/>
            <person name="Bito T."/>
            <person name="Chiden Y."/>
            <person name="Fujitsuka N."/>
            <person name="Fukunaka R."/>
            <person name="Hamada M."/>
            <person name="Harada C."/>
            <person name="Hayashi A."/>
            <person name="Hijishita S."/>
            <person name="Honda M."/>
            <person name="Hosokawa S."/>
            <person name="Ichikawa Y."/>
            <person name="Idonuma A."/>
            <person name="Iijima M."/>
            <person name="Ikeda M."/>
            <person name="Ikeno M."/>
            <person name="Ito K."/>
            <person name="Ito S."/>
            <person name="Ito T."/>
            <person name="Ito Y."/>
            <person name="Ito Y."/>
            <person name="Iwabuchi A."/>
            <person name="Kamiya K."/>
            <person name="Karasawa W."/>
            <person name="Kurita K."/>
            <person name="Katagiri S."/>
            <person name="Kikuta A."/>
            <person name="Kobayashi H."/>
            <person name="Kobayashi N."/>
            <person name="Machita K."/>
            <person name="Maehara T."/>
            <person name="Masukawa M."/>
            <person name="Mizubayashi T."/>
            <person name="Mukai Y."/>
            <person name="Nagasaki H."/>
            <person name="Nagata Y."/>
            <person name="Naito S."/>
            <person name="Nakashima M."/>
            <person name="Nakama Y."/>
            <person name="Nakamichi Y."/>
            <person name="Nakamura M."/>
            <person name="Meguro A."/>
            <person name="Negishi M."/>
            <person name="Ohta I."/>
            <person name="Ohta T."/>
            <person name="Okamoto M."/>
            <person name="Ono N."/>
            <person name="Saji S."/>
            <person name="Sakaguchi M."/>
            <person name="Sakai K."/>
            <person name="Shibata M."/>
            <person name="Shimokawa T."/>
            <person name="Song J."/>
            <person name="Takazaki Y."/>
            <person name="Terasawa K."/>
            <person name="Tsugane M."/>
            <person name="Tsuji K."/>
            <person name="Ueda S."/>
            <person name="Waki K."/>
            <person name="Yamagata H."/>
            <person name="Yamamoto M."/>
            <person name="Yamamoto S."/>
            <person name="Yamane H."/>
            <person name="Yoshiki S."/>
            <person name="Yoshihara R."/>
            <person name="Yukawa K."/>
            <person name="Zhong H."/>
            <person name="Yano M."/>
            <person name="Yuan Q."/>
            <person name="Ouyang S."/>
            <person name="Liu J."/>
            <person name="Jones K.M."/>
            <person name="Gansberger K."/>
            <person name="Moffat K."/>
            <person name="Hill J."/>
            <person name="Bera J."/>
            <person name="Fadrosh D."/>
            <person name="Jin S."/>
            <person name="Johri S."/>
            <person name="Kim M."/>
            <person name="Overton L."/>
            <person name="Reardon M."/>
            <person name="Tsitrin T."/>
            <person name="Vuong H."/>
            <person name="Weaver B."/>
            <person name="Ciecko A."/>
            <person name="Tallon L."/>
            <person name="Jackson J."/>
            <person name="Pai G."/>
            <person name="Aken S.V."/>
            <person name="Utterback T."/>
            <person name="Reidmuller S."/>
            <person name="Feldblyum T."/>
            <person name="Hsiao J."/>
            <person name="Zismann V."/>
            <person name="Iobst S."/>
            <person name="de Vazeille A.R."/>
            <person name="Buell C.R."/>
            <person name="Ying K."/>
            <person name="Li Y."/>
            <person name="Lu T."/>
            <person name="Huang Y."/>
            <person name="Zhao Q."/>
            <person name="Feng Q."/>
            <person name="Zhang L."/>
            <person name="Zhu J."/>
            <person name="Weng Q."/>
            <person name="Mu J."/>
            <person name="Lu Y."/>
            <person name="Fan D."/>
            <person name="Liu Y."/>
            <person name="Guan J."/>
            <person name="Zhang Y."/>
            <person name="Yu S."/>
            <person name="Liu X."/>
            <person name="Zhang Y."/>
            <person name="Hong G."/>
            <person name="Han B."/>
            <person name="Choisne N."/>
            <person name="Demange N."/>
            <person name="Orjeda G."/>
            <person name="Samain S."/>
            <person name="Cattolico L."/>
            <person name="Pelletier E."/>
            <person name="Couloux A."/>
            <person name="Segurens B."/>
            <person name="Wincker P."/>
            <person name="D'Hont A."/>
            <person name="Scarpelli C."/>
            <person name="Weissenbach J."/>
            <person name="Salanoubat M."/>
            <person name="Quetier F."/>
            <person name="Yu Y."/>
            <person name="Kim H.R."/>
            <person name="Rambo T."/>
            <person name="Currie J."/>
            <person name="Collura K."/>
            <person name="Luo M."/>
            <person name="Yang T."/>
            <person name="Ammiraju J.S.S."/>
            <person name="Engler F."/>
            <person name="Soderlund C."/>
            <person name="Wing R.A."/>
            <person name="Palmer L.E."/>
            <person name="de la Bastide M."/>
            <person name="Spiegel L."/>
            <person name="Nascimento L."/>
            <person name="Zutavern T."/>
            <person name="O'Shaughnessy A."/>
            <person name="Dike S."/>
            <person name="Dedhia N."/>
            <person name="Preston R."/>
            <person name="Balija V."/>
            <person name="McCombie W.R."/>
            <person name="Chow T."/>
            <person name="Chen H."/>
            <person name="Chung M."/>
            <person name="Chen C."/>
            <person name="Shaw J."/>
            <person name="Wu H."/>
            <person name="Hsiao K."/>
            <person name="Chao Y."/>
            <person name="Chu M."/>
            <person name="Cheng C."/>
            <person name="Hour A."/>
            <person name="Lee P."/>
            <person name="Lin S."/>
            <person name="Lin Y."/>
            <person name="Liou J."/>
            <person name="Liu S."/>
            <person name="Hsing Y."/>
            <person name="Raghuvanshi S."/>
            <person name="Mohanty A."/>
            <person name="Bharti A.K."/>
            <person name="Gaur A."/>
            <person name="Gupta V."/>
            <person name="Kumar D."/>
            <person name="Ravi V."/>
            <person name="Vij S."/>
            <person name="Kapur A."/>
            <person name="Khurana P."/>
            <person name="Khurana P."/>
            <person name="Khurana J.P."/>
            <person name="Tyagi A.K."/>
            <person name="Gaikwad K."/>
            <person name="Singh A."/>
            <person name="Dalal V."/>
            <person name="Srivastava S."/>
            <person name="Dixit A."/>
            <person name="Pal A.K."/>
            <person name="Ghazi I.A."/>
            <person name="Yadav M."/>
            <person name="Pandit A."/>
            <person name="Bhargava A."/>
            <person name="Sureshbabu K."/>
            <person name="Batra K."/>
            <person name="Sharma T.R."/>
            <person name="Mohapatra T."/>
            <person name="Singh N.K."/>
            <person name="Messing J."/>
            <person name="Nelson A.B."/>
            <person name="Fuks G."/>
            <person name="Kavchok S."/>
            <person name="Keizer G."/>
            <person name="Linton E."/>
            <person name="Llaca V."/>
            <person name="Song R."/>
            <person name="Tanyolac B."/>
            <person name="Young S."/>
            <person name="Ho-Il K."/>
            <person name="Hahn J.H."/>
            <person name="Sangsakoo G."/>
            <person name="Vanavichit A."/>
            <person name="de Mattos Luiz.A.T."/>
            <person name="Zimmer P.D."/>
            <person name="Malone G."/>
            <person name="Dellagostin O."/>
            <person name="de Oliveira A.C."/>
            <person name="Bevan M."/>
            <person name="Bancroft I."/>
            <person name="Minx P."/>
            <person name="Cordum H."/>
            <person name="Wilson R."/>
            <person name="Cheng Z."/>
            <person name="Jin W."/>
            <person name="Jiang J."/>
            <person name="Leong S.A."/>
            <person name="Iwama H."/>
            <person name="Gojobori T."/>
            <person name="Itoh T."/>
            <person name="Niimura Y."/>
            <person name="Fujii Y."/>
            <person name="Habara T."/>
            <person name="Sakai H."/>
            <person name="Sato Y."/>
            <person name="Wilson G."/>
            <person name="Kumar K."/>
            <person name="McCouch S."/>
            <person name="Juretic N."/>
            <person name="Hoen D."/>
            <person name="Wright S."/>
            <person name="Bruskiewich R."/>
            <person name="Bureau T."/>
            <person name="Miyao A."/>
            <person name="Hirochika H."/>
            <person name="Nishikawa T."/>
            <person name="Kadowaki K."/>
            <person name="Sugiura M."/>
            <person name="Burr B."/>
            <person name="Sasaki T."/>
        </authorList>
    </citation>
    <scope>NUCLEOTIDE SEQUENCE [LARGE SCALE GENOMIC DNA]</scope>
    <source>
        <strain evidence="4">cv. Nipponbare</strain>
    </source>
</reference>
<evidence type="ECO:0000256" key="1">
    <source>
        <dbReference type="SAM" id="MobiDB-lite"/>
    </source>
</evidence>
<name>B7EDH8_ORYSJ</name>
<proteinExistence type="predicted"/>
<reference evidence="3" key="7">
    <citation type="submission" date="2012-08" db="EMBL/GenBank/DDBJ databases">
        <title>Oryza sativa nipponbare(GA3) genomic DNA, chromosome 5.</title>
        <authorList>
            <consortium name="IRGSP(International Rice Genome Sequencing Project)"/>
        </authorList>
    </citation>
    <scope>NUCLEOTIDE SEQUENCE</scope>
</reference>
<organism evidence="2 4">
    <name type="scientific">Oryza sativa subsp. japonica</name>
    <name type="common">Rice</name>
    <dbReference type="NCBI Taxonomy" id="39947"/>
    <lineage>
        <taxon>Eukaryota</taxon>
        <taxon>Viridiplantae</taxon>
        <taxon>Streptophyta</taxon>
        <taxon>Embryophyta</taxon>
        <taxon>Tracheophyta</taxon>
        <taxon>Spermatophyta</taxon>
        <taxon>Magnoliopsida</taxon>
        <taxon>Liliopsida</taxon>
        <taxon>Poales</taxon>
        <taxon>Poaceae</taxon>
        <taxon>BOP clade</taxon>
        <taxon>Oryzoideae</taxon>
        <taxon>Oryzeae</taxon>
        <taxon>Oryzinae</taxon>
        <taxon>Oryza</taxon>
        <taxon>Oryza sativa</taxon>
    </lineage>
</organism>
<dbReference type="EMBL" id="AP008211">
    <property type="protein sequence ID" value="BAH93162.1"/>
    <property type="molecule type" value="Genomic_DNA"/>
</dbReference>
<feature type="compositionally biased region" description="Basic and acidic residues" evidence="1">
    <location>
        <begin position="134"/>
        <end position="148"/>
    </location>
</feature>
<reference evidence="3" key="8">
    <citation type="submission" date="2012-08" db="EMBL/GenBank/DDBJ databases">
        <title>The Second Rice Annotation Project Meeting (RAP2).</title>
        <authorList>
            <consortium name="The Rice Annotation Project (RAP)"/>
        </authorList>
    </citation>
    <scope>NUCLEOTIDE SEQUENCE</scope>
</reference>
<accession>B7EDH8</accession>
<evidence type="ECO:0000313" key="3">
    <source>
        <dbReference type="EMBL" id="BAH93162.1"/>
    </source>
</evidence>
<dbReference type="AlphaFoldDB" id="B7EDH8"/>
<evidence type="ECO:0000313" key="2">
    <source>
        <dbReference type="EMBL" id="AAV25022.1"/>
    </source>
</evidence>
<dbReference type="Proteomes" id="UP000000763">
    <property type="component" value="Chromosome 5"/>
</dbReference>
<dbReference type="EMBL" id="AC135419">
    <property type="protein sequence ID" value="AAV25022.1"/>
    <property type="molecule type" value="Genomic_DNA"/>
</dbReference>
<feature type="compositionally biased region" description="Basic and acidic residues" evidence="1">
    <location>
        <begin position="87"/>
        <end position="97"/>
    </location>
</feature>
<sequence>MRLVYAEAGFQEGGDEDDQGEAGLEEGDEGDVRGDGRRAAGLPPRRRRVHHLGEEAQGVQEERQRPGAQGRGAAGERAHRLVLLLPADRRREDELHVPRRGHLPRVREGGRRRGHARRRRRRRRREGRRRARRPPGEVRRRLPQEPHRRAARRPRQHPQSLSVIELPHA</sequence>
<feature type="compositionally biased region" description="Basic residues" evidence="1">
    <location>
        <begin position="112"/>
        <end position="133"/>
    </location>
</feature>
<feature type="compositionally biased region" description="Low complexity" evidence="1">
    <location>
        <begin position="1"/>
        <end position="10"/>
    </location>
</feature>
<reference evidence="4" key="6">
    <citation type="journal article" date="2008" name="Nucleic Acids Res.">
        <title>The rice annotation project database (RAP-DB): 2008 update.</title>
        <authorList>
            <consortium name="The rice annotation project (RAP)"/>
        </authorList>
    </citation>
    <scope>GENOME REANNOTATION</scope>
    <source>
        <strain evidence="4">cv. Nipponbare</strain>
    </source>
</reference>
<dbReference type="KEGG" id="dosa:Os05g0427900"/>
<reference evidence="2" key="1">
    <citation type="submission" date="2004-10" db="EMBL/GenBank/DDBJ databases">
        <title>Oryza sativa BAC OSJNBa0044P19 genomic sequence.</title>
        <authorList>
            <person name="Chow T.-Y."/>
            <person name="Hsing Y.-I.C."/>
            <person name="Chen C.-S."/>
            <person name="Chen H.-H."/>
            <person name="Liu S.-M."/>
            <person name="Chao Y.-T."/>
            <person name="Chang S.-J."/>
            <person name="Chen H.-C."/>
            <person name="Chen S.-K."/>
            <person name="Chen T.-R."/>
            <person name="Chen Y.-L."/>
            <person name="Cheng C.-H."/>
            <person name="Chung C.-I."/>
            <person name="Han S.-Y."/>
            <person name="Hsiao S.-H."/>
            <person name="Hsiung J.-N."/>
            <person name="Hsu C.-H."/>
            <person name="Huang J.-J."/>
            <person name="Kau P.-I."/>
            <person name="Lee M.-C."/>
            <person name="Leu H.-L."/>
            <person name="Li Y.-F."/>
            <person name="Lin S.-J."/>
            <person name="Lin Y.-C."/>
            <person name="Wu S.-W."/>
            <person name="Yu C.-Y."/>
            <person name="Yu S.-W."/>
            <person name="Wu H.-P."/>
            <person name="Shaw J.-F."/>
        </authorList>
    </citation>
    <scope>NUCLEOTIDE SEQUENCE</scope>
</reference>
<feature type="region of interest" description="Disordered" evidence="1">
    <location>
        <begin position="1"/>
        <end position="169"/>
    </location>
</feature>
<feature type="compositionally biased region" description="Acidic residues" evidence="1">
    <location>
        <begin position="13"/>
        <end position="29"/>
    </location>
</feature>
<protein>
    <submittedName>
        <fullName evidence="3">Os05g0427900 protein</fullName>
    </submittedName>
    <submittedName>
        <fullName evidence="2">Unknow protein</fullName>
    </submittedName>
</protein>
<gene>
    <name evidence="3" type="ordered locus">Os05g0427900</name>
    <name evidence="2" type="ORF">OSJNBa0044P19.20</name>
</gene>
<reference evidence="3" key="3">
    <citation type="journal article" date="2006" name="Nucleic Acids Res.">
        <title>The Rice Annotation Project Database (RAP-DB): hub for Oryza sativa ssp. japonica genome information.</title>
        <authorList>
            <person name="Ohyanagi H."/>
            <person name="Tanaka T."/>
            <person name="Sakai H."/>
            <person name="Shigemoto Y."/>
            <person name="Yamaguchi K."/>
            <person name="Habara T."/>
            <person name="Fujii Y."/>
            <person name="Antonio B.A."/>
            <person name="Nagamura Y."/>
            <person name="Imanishi T."/>
            <person name="Ikeo K."/>
            <person name="Itoh T."/>
            <person name="Gojobori T."/>
            <person name="Sasaki T."/>
        </authorList>
    </citation>
    <scope>NUCLEOTIDE SEQUENCE</scope>
</reference>
<reference evidence="3" key="4">
    <citation type="journal article" date="2007" name="Genome Res.">
        <title>Curated Genome Annotation of Oryza sativa ssp. japonica and Comparative Genome Analysis with Arabidopsis thaliana.</title>
        <authorList>
            <consortium name="The Rice Annotation Project (RAP)"/>
            <person name="Itoh T."/>
            <person name="Tanaka T."/>
            <person name="Barrero R.A."/>
            <person name="Yamasaki C."/>
            <person name="Fujii Y."/>
            <person name="Hilton P.B."/>
            <person name="Antonio B.A."/>
            <person name="Aono H."/>
            <person name="Apweiler R."/>
            <person name="Bruskiewich R."/>
            <person name="Bureau T."/>
            <person name="Burr F."/>
            <person name="Costa de Oliveira A."/>
            <person name="Fuks G."/>
            <person name="Habara T."/>
            <person name="Haberer G."/>
            <person name="Han B."/>
            <person name="Harada E."/>
            <person name="Hiraki A.T."/>
            <person name="Hirochika H."/>
            <person name="Hoen D."/>
            <person name="Hokari H."/>
            <person name="Hosokawa S."/>
            <person name="Hsing Y."/>
            <person name="Ikawa H."/>
            <person name="Ikeo K."/>
            <person name="Imanishi T."/>
            <person name="Ito Y."/>
            <person name="Jaiswal P."/>
            <person name="Kanno M."/>
            <person name="Kawahara Y."/>
            <person name="Kawamura T."/>
            <person name="Kawashima H."/>
            <person name="Khurana J.P."/>
            <person name="Kikuchi S."/>
            <person name="Komatsu S."/>
            <person name="Koyanagi K.O."/>
            <person name="Kubooka H."/>
            <person name="Lieberherr D."/>
            <person name="Lin Y.C."/>
            <person name="Lonsdale D."/>
            <person name="Matsumoto T."/>
            <person name="Matsuya A."/>
            <person name="McCombie W.R."/>
            <person name="Messing J."/>
            <person name="Miyao A."/>
            <person name="Mulder N."/>
            <person name="Nagamura Y."/>
            <person name="Nam J."/>
            <person name="Namiki N."/>
            <person name="Numa H."/>
            <person name="Nurimoto S."/>
            <person name="O'donovan C."/>
            <person name="Ohyanagi H."/>
            <person name="Okido T."/>
            <person name="Oota S."/>
            <person name="Osato N."/>
            <person name="Palmer L.E."/>
            <person name="Quetier F."/>
            <person name="Raghuvanshi S."/>
            <person name="Saichi N."/>
            <person name="Sakai H."/>
            <person name="Sakai Y."/>
            <person name="Sakata K."/>
            <person name="Sakurai T."/>
            <person name="Sato F."/>
            <person name="Sato Y."/>
            <person name="Schoof H."/>
            <person name="Seki M."/>
            <person name="Shibata M."/>
            <person name="Shimizu Y."/>
            <person name="Shinozaki K."/>
            <person name="Shinso Y."/>
            <person name="Singh N.K."/>
            <person name="Smith-White B."/>
            <person name="Takeda J."/>
            <person name="Tanino M."/>
            <person name="Tatusova T."/>
            <person name="Thongjuea S."/>
            <person name="Todokoro F."/>
            <person name="Tsugane M."/>
            <person name="Tyagi A.K."/>
            <person name="Vanavichit A."/>
            <person name="Wang A."/>
            <person name="Wing R.A."/>
            <person name="Yamaguchi K."/>
            <person name="Yamamoto M."/>
            <person name="Yamamoto N."/>
            <person name="Yu Y."/>
            <person name="Zhang H."/>
            <person name="Zhao Q."/>
            <person name="Higo K."/>
            <person name="Burr B."/>
            <person name="Gojobori T."/>
            <person name="Sasaki T."/>
        </authorList>
    </citation>
    <scope>NUCLEOTIDE SEQUENCE</scope>
</reference>